<dbReference type="RefSeq" id="WP_302707925.1">
    <property type="nucleotide sequence ID" value="NZ_JAULSC010000008.1"/>
</dbReference>
<name>A0ABT8TSZ4_9ACTN</name>
<reference evidence="2" key="1">
    <citation type="submission" date="2023-06" db="EMBL/GenBank/DDBJ databases">
        <title>Genome sequence of Nocardioides sp. SOB44.</title>
        <authorList>
            <person name="Zhang G."/>
        </authorList>
    </citation>
    <scope>NUCLEOTIDE SEQUENCE</scope>
    <source>
        <strain evidence="2">SOB44</strain>
    </source>
</reference>
<evidence type="ECO:0000313" key="2">
    <source>
        <dbReference type="EMBL" id="MDO3396108.1"/>
    </source>
</evidence>
<feature type="transmembrane region" description="Helical" evidence="1">
    <location>
        <begin position="38"/>
        <end position="56"/>
    </location>
</feature>
<feature type="transmembrane region" description="Helical" evidence="1">
    <location>
        <begin position="68"/>
        <end position="101"/>
    </location>
</feature>
<proteinExistence type="predicted"/>
<comment type="caution">
    <text evidence="2">The sequence shown here is derived from an EMBL/GenBank/DDBJ whole genome shotgun (WGS) entry which is preliminary data.</text>
</comment>
<dbReference type="Pfam" id="PF05437">
    <property type="entry name" value="AzlD"/>
    <property type="match status" value="1"/>
</dbReference>
<keyword evidence="1" id="KW-0472">Membrane</keyword>
<evidence type="ECO:0000256" key="1">
    <source>
        <dbReference type="SAM" id="Phobius"/>
    </source>
</evidence>
<feature type="transmembrane region" description="Helical" evidence="1">
    <location>
        <begin position="6"/>
        <end position="26"/>
    </location>
</feature>
<gene>
    <name evidence="2" type="ORF">QWJ41_10290</name>
</gene>
<dbReference type="Proteomes" id="UP001168363">
    <property type="component" value="Unassembled WGS sequence"/>
</dbReference>
<evidence type="ECO:0000313" key="3">
    <source>
        <dbReference type="Proteomes" id="UP001168363"/>
    </source>
</evidence>
<organism evidence="2 3">
    <name type="scientific">Nocardioides cremeus</name>
    <dbReference type="NCBI Taxonomy" id="3058044"/>
    <lineage>
        <taxon>Bacteria</taxon>
        <taxon>Bacillati</taxon>
        <taxon>Actinomycetota</taxon>
        <taxon>Actinomycetes</taxon>
        <taxon>Propionibacteriales</taxon>
        <taxon>Nocardioidaceae</taxon>
        <taxon>Nocardioides</taxon>
    </lineage>
</organism>
<keyword evidence="3" id="KW-1185">Reference proteome</keyword>
<dbReference type="EMBL" id="JAULSC010000008">
    <property type="protein sequence ID" value="MDO3396108.1"/>
    <property type="molecule type" value="Genomic_DNA"/>
</dbReference>
<keyword evidence="1" id="KW-1133">Transmembrane helix</keyword>
<sequence length="103" mass="10271">MSGLWLAVLAGGVGCYLLKLAGLAVPPAVLDRGWVRRTADLVPVALLAALVAVQVASDGPRLVLDARVAGLAAAVVLLVLRAPFLLVVAGAAASAALLRLLAG</sequence>
<accession>A0ABT8TSZ4</accession>
<protein>
    <submittedName>
        <fullName evidence="2">AzlD domain-containing protein</fullName>
    </submittedName>
</protein>
<dbReference type="InterPro" id="IPR008407">
    <property type="entry name" value="Brnchd-chn_aa_trnsp_AzlD"/>
</dbReference>
<keyword evidence="1" id="KW-0812">Transmembrane</keyword>